<dbReference type="PANTHER" id="PTHR38479:SF2">
    <property type="entry name" value="WINGED HELIX DNA-BINDING DOMAIN-CONTAINING PROTEIN"/>
    <property type="match status" value="1"/>
</dbReference>
<dbReference type="Proteomes" id="UP000613030">
    <property type="component" value="Unassembled WGS sequence"/>
</dbReference>
<keyword evidence="2" id="KW-1185">Reference proteome</keyword>
<dbReference type="EMBL" id="JAERRB010000001">
    <property type="protein sequence ID" value="MBL0740046.1"/>
    <property type="molecule type" value="Genomic_DNA"/>
</dbReference>
<comment type="caution">
    <text evidence="1">The sequence shown here is derived from an EMBL/GenBank/DDBJ whole genome shotgun (WGS) entry which is preliminary data.</text>
</comment>
<sequence>MKHADIARLRLHQQQISHHAFSKPEDVVQWLGTVQAQDYLQSLWAVGLRLKNGTEKSVEDALAKKTIVRTWPLRGTLHYVMPEDVRWMLNYLAPRVVTKHASVFRKAELDTKVLTRSMKVLSKGMEGNQQLTRQEVYGILTNAKINIDEQRGLHILVYVALQGLICVAPRKGKQPTFTLMDEWIPATAKIPSRDEALAQLAKRYFTSHGPATVADFAWWAGLTLAEAKKHLEDVKTSFETVIVDGETYWFAPLPNKVKHVGDAVYFLPPYDEYTVAYKDRSIVLDEAHAAAAGNGIFSPVVIADQRIAGTWKRTLEKDRVTITPTLLVPLSKSKKESLLTAAKHYGKFLGMTSRLL</sequence>
<accession>A0ABS1KP60</accession>
<name>A0ABS1KP60_9BACT</name>
<gene>
    <name evidence="1" type="ORF">JI741_02395</name>
</gene>
<dbReference type="RefSeq" id="WP_202007027.1">
    <property type="nucleotide sequence ID" value="NZ_JAERRB010000001.1"/>
</dbReference>
<dbReference type="PANTHER" id="PTHR38479">
    <property type="entry name" value="LMO0824 PROTEIN"/>
    <property type="match status" value="1"/>
</dbReference>
<proteinExistence type="predicted"/>
<organism evidence="1 2">
    <name type="scientific">Chryseolinea lacunae</name>
    <dbReference type="NCBI Taxonomy" id="2801331"/>
    <lineage>
        <taxon>Bacteria</taxon>
        <taxon>Pseudomonadati</taxon>
        <taxon>Bacteroidota</taxon>
        <taxon>Cytophagia</taxon>
        <taxon>Cytophagales</taxon>
        <taxon>Fulvivirgaceae</taxon>
        <taxon>Chryseolinea</taxon>
    </lineage>
</organism>
<evidence type="ECO:0000313" key="1">
    <source>
        <dbReference type="EMBL" id="MBL0740046.1"/>
    </source>
</evidence>
<protein>
    <submittedName>
        <fullName evidence="1">AlkZ family DNA glycosylase</fullName>
    </submittedName>
</protein>
<dbReference type="Pfam" id="PF06224">
    <property type="entry name" value="AlkZ-like"/>
    <property type="match status" value="1"/>
</dbReference>
<evidence type="ECO:0000313" key="2">
    <source>
        <dbReference type="Proteomes" id="UP000613030"/>
    </source>
</evidence>
<reference evidence="1 2" key="1">
    <citation type="submission" date="2021-01" db="EMBL/GenBank/DDBJ databases">
        <title>Chryseolinea sp. Jin1 Genome sequencing and assembly.</title>
        <authorList>
            <person name="Kim I."/>
        </authorList>
    </citation>
    <scope>NUCLEOTIDE SEQUENCE [LARGE SCALE GENOMIC DNA]</scope>
    <source>
        <strain evidence="1 2">Jin1</strain>
    </source>
</reference>
<dbReference type="InterPro" id="IPR009351">
    <property type="entry name" value="AlkZ-like"/>
</dbReference>